<dbReference type="GO" id="GO:0046872">
    <property type="term" value="F:metal ion binding"/>
    <property type="evidence" value="ECO:0007669"/>
    <property type="project" value="UniProtKB-KW"/>
</dbReference>
<dbReference type="GO" id="GO:0005524">
    <property type="term" value="F:ATP binding"/>
    <property type="evidence" value="ECO:0007669"/>
    <property type="project" value="UniProtKB-UniRule"/>
</dbReference>
<evidence type="ECO:0000313" key="10">
    <source>
        <dbReference type="Proteomes" id="UP000268857"/>
    </source>
</evidence>
<keyword evidence="7" id="KW-0067">ATP-binding</keyword>
<dbReference type="GO" id="GO:0019829">
    <property type="term" value="F:ATPase-coupled monoatomic cation transmembrane transporter activity"/>
    <property type="evidence" value="ECO:0007669"/>
    <property type="project" value="InterPro"/>
</dbReference>
<dbReference type="InterPro" id="IPR023214">
    <property type="entry name" value="HAD_sf"/>
</dbReference>
<dbReference type="SUPFAM" id="SSF56784">
    <property type="entry name" value="HAD-like"/>
    <property type="match status" value="1"/>
</dbReference>
<dbReference type="Proteomes" id="UP000268857">
    <property type="component" value="Unassembled WGS sequence"/>
</dbReference>
<dbReference type="SFLD" id="SFLDG00002">
    <property type="entry name" value="C1.7:_P-type_atpase_like"/>
    <property type="match status" value="1"/>
</dbReference>
<dbReference type="Pfam" id="PF00122">
    <property type="entry name" value="E1-E2_ATPase"/>
    <property type="match status" value="1"/>
</dbReference>
<dbReference type="InterPro" id="IPR051014">
    <property type="entry name" value="Cation_Transport_ATPase_IB"/>
</dbReference>
<dbReference type="PANTHER" id="PTHR48085:SF5">
    <property type="entry name" value="CADMIUM_ZINC-TRANSPORTING ATPASE HMA4-RELATED"/>
    <property type="match status" value="1"/>
</dbReference>
<dbReference type="PROSITE" id="PS00154">
    <property type="entry name" value="ATPASE_E1_E2"/>
    <property type="match status" value="1"/>
</dbReference>
<dbReference type="SUPFAM" id="SSF81653">
    <property type="entry name" value="Calcium ATPase, transduction domain A"/>
    <property type="match status" value="1"/>
</dbReference>
<organism evidence="9 10">
    <name type="scientific">Chlorogloeopsis fritschii PCC 6912</name>
    <dbReference type="NCBI Taxonomy" id="211165"/>
    <lineage>
        <taxon>Bacteria</taxon>
        <taxon>Bacillati</taxon>
        <taxon>Cyanobacteriota</taxon>
        <taxon>Cyanophyceae</taxon>
        <taxon>Nostocales</taxon>
        <taxon>Chlorogloeopsidaceae</taxon>
        <taxon>Chlorogloeopsis</taxon>
    </lineage>
</organism>
<dbReference type="SFLD" id="SFLDF00027">
    <property type="entry name" value="p-type_atpase"/>
    <property type="match status" value="1"/>
</dbReference>
<keyword evidence="7" id="KW-1003">Cell membrane</keyword>
<evidence type="ECO:0000256" key="7">
    <source>
        <dbReference type="RuleBase" id="RU362081"/>
    </source>
</evidence>
<feature type="domain" description="P-type ATPase A" evidence="8">
    <location>
        <begin position="227"/>
        <end position="324"/>
    </location>
</feature>
<comment type="similarity">
    <text evidence="2 7">Belongs to the cation transport ATPase (P-type) (TC 3.A.3) family. Type IB subfamily.</text>
</comment>
<evidence type="ECO:0000256" key="3">
    <source>
        <dbReference type="ARBA" id="ARBA00022692"/>
    </source>
</evidence>
<comment type="caution">
    <text evidence="9">The sequence shown here is derived from an EMBL/GenBank/DDBJ whole genome shotgun (WGS) entry which is preliminary data.</text>
</comment>
<dbReference type="Pfam" id="PF19991">
    <property type="entry name" value="HMA_2"/>
    <property type="match status" value="1"/>
</dbReference>
<dbReference type="InterPro" id="IPR023299">
    <property type="entry name" value="ATPase_P-typ_cyto_dom_N"/>
</dbReference>
<keyword evidence="3" id="KW-0812">Transmembrane</keyword>
<evidence type="ECO:0000256" key="2">
    <source>
        <dbReference type="ARBA" id="ARBA00006024"/>
    </source>
</evidence>
<name>A0A433N3H8_CHLFR</name>
<dbReference type="NCBIfam" id="TIGR01525">
    <property type="entry name" value="ATPase-IB_hvy"/>
    <property type="match status" value="1"/>
</dbReference>
<dbReference type="InterPro" id="IPR036412">
    <property type="entry name" value="HAD-like_sf"/>
</dbReference>
<dbReference type="InterPro" id="IPR008250">
    <property type="entry name" value="ATPase_P-typ_transduc_dom_A_sf"/>
</dbReference>
<keyword evidence="7" id="KW-0547">Nucleotide-binding</keyword>
<gene>
    <name evidence="9" type="ORF">PCC6912_46540</name>
</gene>
<dbReference type="PANTHER" id="PTHR48085">
    <property type="entry name" value="CADMIUM/ZINC-TRANSPORTING ATPASE HMA2-RELATED"/>
    <property type="match status" value="1"/>
</dbReference>
<dbReference type="InterPro" id="IPR001757">
    <property type="entry name" value="P_typ_ATPase"/>
</dbReference>
<dbReference type="GO" id="GO:0016887">
    <property type="term" value="F:ATP hydrolysis activity"/>
    <property type="evidence" value="ECO:0007669"/>
    <property type="project" value="InterPro"/>
</dbReference>
<evidence type="ECO:0000313" key="9">
    <source>
        <dbReference type="EMBL" id="RUR75757.1"/>
    </source>
</evidence>
<dbReference type="EMBL" id="RSCJ01000023">
    <property type="protein sequence ID" value="RUR75757.1"/>
    <property type="molecule type" value="Genomic_DNA"/>
</dbReference>
<dbReference type="InterPro" id="IPR044492">
    <property type="entry name" value="P_typ_ATPase_HD_dom"/>
</dbReference>
<dbReference type="PRINTS" id="PR00119">
    <property type="entry name" value="CATATPASE"/>
</dbReference>
<dbReference type="InterPro" id="IPR018303">
    <property type="entry name" value="ATPase_P-typ_P_site"/>
</dbReference>
<keyword evidence="10" id="KW-1185">Reference proteome</keyword>
<evidence type="ECO:0000259" key="8">
    <source>
        <dbReference type="Pfam" id="PF00122"/>
    </source>
</evidence>
<keyword evidence="7" id="KW-0479">Metal-binding</keyword>
<accession>A0A433N3H8</accession>
<dbReference type="InterPro" id="IPR027256">
    <property type="entry name" value="P-typ_ATPase_IB"/>
</dbReference>
<proteinExistence type="inferred from homology"/>
<keyword evidence="6" id="KW-0472">Membrane</keyword>
<dbReference type="RefSeq" id="WP_016872902.1">
    <property type="nucleotide sequence ID" value="NZ_AJLN01000033.1"/>
</dbReference>
<dbReference type="OrthoDB" id="499468at2"/>
<sequence length="765" mass="83338">MRSVAEIETLSLKKHIGEIDYQIIHSTSGRLRIKIPRLSKDLKYANQLNWLIESFDFIISVRINPAAESLIIHYQEKLVSSTIVEESLLMMIQQAAIAETSSQITWAETEFKPAIDWVIERVGMPVFSLGLALLAQQFLPIPPLLLAGVVAVAAIPFIQRTLDLMLTERRLDADILDILWMSLYTIKGDFVGPALMVSLIESGDVLRDATARANEQQMLDLLQGVDKYVRIERDGKEERIQLSEVKKGDRIVVYAGETIPVSGRVLRGTALIDEHKLTGESKLVSRSEGQVVHASTLVLQGKICVLTKRTGKNTRLGLAVQLMQSAPVHDTRVEDYASKIANALIAPTLLLSGAIFALTQDVSRALAPLHLDFGHAIRIAVPTTALAAVTYAARQGIYIRSGRALEMLARIDTVVFDKTGTLTQGNAAVVAIETAHEQISPQQILALAASAEQGNSHPVASAIIRCAEENGVEIKLSTTKDYRIGLGIVALIEDEKILVGSELLLEQEGINLDAIHKKYPNLKTSSYSLVYVAKNNQLLGVILFTDPLRPESTKVVESLQCQGMTTYILTGDNQRVANHVGAQLGINQERTYAQVFPDKKVEVICNLKDRGQIVAFVGEGINDAAALAHADVSISFLEGSDIARETADVVLLDNDLRSITHAIAISKRAMEIIYQNTAIAAIPNISVVLAGVLFALDPVLGVIISNGSALLAELNSFRPLFEPDTDPNSYVVDESLISTFANSQEVSNSSNTQKKTTTISDLLPT</sequence>
<dbReference type="GO" id="GO:0005886">
    <property type="term" value="C:plasma membrane"/>
    <property type="evidence" value="ECO:0007669"/>
    <property type="project" value="UniProtKB-SubCell"/>
</dbReference>
<reference evidence="9 10" key="1">
    <citation type="journal article" date="2019" name="Genome Biol. Evol.">
        <title>Day and night: Metabolic profiles and evolutionary relationships of six axenic non-marine cyanobacteria.</title>
        <authorList>
            <person name="Will S.E."/>
            <person name="Henke P."/>
            <person name="Boedeker C."/>
            <person name="Huang S."/>
            <person name="Brinkmann H."/>
            <person name="Rohde M."/>
            <person name="Jarek M."/>
            <person name="Friedl T."/>
            <person name="Seufert S."/>
            <person name="Schumacher M."/>
            <person name="Overmann J."/>
            <person name="Neumann-Schaal M."/>
            <person name="Petersen J."/>
        </authorList>
    </citation>
    <scope>NUCLEOTIDE SEQUENCE [LARGE SCALE GENOMIC DNA]</scope>
    <source>
        <strain evidence="9 10">PCC 6912</strain>
    </source>
</reference>
<evidence type="ECO:0000256" key="4">
    <source>
        <dbReference type="ARBA" id="ARBA00022967"/>
    </source>
</evidence>
<evidence type="ECO:0000256" key="5">
    <source>
        <dbReference type="ARBA" id="ARBA00022989"/>
    </source>
</evidence>
<dbReference type="NCBIfam" id="TIGR01494">
    <property type="entry name" value="ATPase_P-type"/>
    <property type="match status" value="1"/>
</dbReference>
<dbReference type="PRINTS" id="PR00120">
    <property type="entry name" value="HATPASE"/>
</dbReference>
<dbReference type="AlphaFoldDB" id="A0A433N3H8"/>
<keyword evidence="5" id="KW-1133">Transmembrane helix</keyword>
<evidence type="ECO:0000256" key="6">
    <source>
        <dbReference type="ARBA" id="ARBA00023136"/>
    </source>
</evidence>
<dbReference type="SFLD" id="SFLDS00003">
    <property type="entry name" value="Haloacid_Dehalogenase"/>
    <property type="match status" value="1"/>
</dbReference>
<dbReference type="Gene3D" id="2.70.150.10">
    <property type="entry name" value="Calcium-transporting ATPase, cytoplasmic transduction domain A"/>
    <property type="match status" value="1"/>
</dbReference>
<keyword evidence="4" id="KW-1278">Translocase</keyword>
<dbReference type="STRING" id="211165.GCA_000317285_00326"/>
<evidence type="ECO:0000256" key="1">
    <source>
        <dbReference type="ARBA" id="ARBA00004141"/>
    </source>
</evidence>
<dbReference type="Pfam" id="PF00702">
    <property type="entry name" value="Hydrolase"/>
    <property type="match status" value="1"/>
</dbReference>
<dbReference type="Gene3D" id="3.40.50.1000">
    <property type="entry name" value="HAD superfamily/HAD-like"/>
    <property type="match status" value="1"/>
</dbReference>
<dbReference type="InterPro" id="IPR059000">
    <property type="entry name" value="ATPase_P-type_domA"/>
</dbReference>
<comment type="subcellular location">
    <subcellularLocation>
        <location evidence="7">Cell membrane</location>
    </subcellularLocation>
    <subcellularLocation>
        <location evidence="1">Membrane</location>
        <topology evidence="1">Multi-pass membrane protein</topology>
    </subcellularLocation>
</comment>
<dbReference type="Gene3D" id="3.40.1110.10">
    <property type="entry name" value="Calcium-transporting ATPase, cytoplasmic domain N"/>
    <property type="match status" value="1"/>
</dbReference>
<protein>
    <submittedName>
        <fullName evidence="9">ATPase</fullName>
    </submittedName>
</protein>